<dbReference type="AlphaFoldDB" id="A0A0F9TWA8"/>
<dbReference type="GO" id="GO:0005524">
    <property type="term" value="F:ATP binding"/>
    <property type="evidence" value="ECO:0007669"/>
    <property type="project" value="InterPro"/>
</dbReference>
<reference evidence="2" key="1">
    <citation type="journal article" date="2015" name="Nature">
        <title>Complex archaea that bridge the gap between prokaryotes and eukaryotes.</title>
        <authorList>
            <person name="Spang A."/>
            <person name="Saw J.H."/>
            <person name="Jorgensen S.L."/>
            <person name="Zaremba-Niedzwiedzka K."/>
            <person name="Martijn J."/>
            <person name="Lind A.E."/>
            <person name="van Eijk R."/>
            <person name="Schleper C."/>
            <person name="Guy L."/>
            <person name="Ettema T.J."/>
        </authorList>
    </citation>
    <scope>NUCLEOTIDE SEQUENCE</scope>
</reference>
<comment type="caution">
    <text evidence="2">The sequence shown here is derived from an EMBL/GenBank/DDBJ whole genome shotgun (WGS) entry which is preliminary data.</text>
</comment>
<proteinExistence type="predicted"/>
<sequence>MKDFILNRVIFYSGLNYDSLKSKCCLKIYCRARQVLIYLLYEYTIMSLKQIGKLLNRDHSTIHHNKKVIINMKTILSYANDPQMVMLRTIEKETIQYRQNQEIKQDWETDSSLGININY</sequence>
<dbReference type="PROSITE" id="PS01008">
    <property type="entry name" value="DNAA"/>
    <property type="match status" value="1"/>
</dbReference>
<evidence type="ECO:0000259" key="1">
    <source>
        <dbReference type="SMART" id="SM00760"/>
    </source>
</evidence>
<name>A0A0F9TWA8_9ZZZZ</name>
<dbReference type="SMART" id="SM00760">
    <property type="entry name" value="Bac_DnaA_C"/>
    <property type="match status" value="1"/>
</dbReference>
<feature type="domain" description="Chromosomal replication initiator DnaA C-terminal" evidence="1">
    <location>
        <begin position="3"/>
        <end position="69"/>
    </location>
</feature>
<dbReference type="Pfam" id="PF08299">
    <property type="entry name" value="Bac_DnaA_C"/>
    <property type="match status" value="1"/>
</dbReference>
<dbReference type="GO" id="GO:0006270">
    <property type="term" value="P:DNA replication initiation"/>
    <property type="evidence" value="ECO:0007669"/>
    <property type="project" value="InterPro"/>
</dbReference>
<organism evidence="2">
    <name type="scientific">marine sediment metagenome</name>
    <dbReference type="NCBI Taxonomy" id="412755"/>
    <lineage>
        <taxon>unclassified sequences</taxon>
        <taxon>metagenomes</taxon>
        <taxon>ecological metagenomes</taxon>
    </lineage>
</organism>
<protein>
    <recommendedName>
        <fullName evidence="1">Chromosomal replication initiator DnaA C-terminal domain-containing protein</fullName>
    </recommendedName>
</protein>
<dbReference type="SUPFAM" id="SSF48295">
    <property type="entry name" value="TrpR-like"/>
    <property type="match status" value="1"/>
</dbReference>
<dbReference type="EMBL" id="LAZR01000251">
    <property type="protein sequence ID" value="KKN79242.1"/>
    <property type="molecule type" value="Genomic_DNA"/>
</dbReference>
<dbReference type="InterPro" id="IPR010921">
    <property type="entry name" value="Trp_repressor/repl_initiator"/>
</dbReference>
<evidence type="ECO:0000313" key="2">
    <source>
        <dbReference type="EMBL" id="KKN79242.1"/>
    </source>
</evidence>
<accession>A0A0F9TWA8</accession>
<dbReference type="GO" id="GO:0003688">
    <property type="term" value="F:DNA replication origin binding"/>
    <property type="evidence" value="ECO:0007669"/>
    <property type="project" value="InterPro"/>
</dbReference>
<dbReference type="InterPro" id="IPR013159">
    <property type="entry name" value="DnaA_C"/>
</dbReference>
<dbReference type="Gene3D" id="1.10.1750.10">
    <property type="match status" value="1"/>
</dbReference>
<dbReference type="InterPro" id="IPR018312">
    <property type="entry name" value="Chromosome_initiator_DnaA_CS"/>
</dbReference>
<gene>
    <name evidence="2" type="ORF">LCGC14_0342600</name>
</gene>
<dbReference type="GO" id="GO:0006275">
    <property type="term" value="P:regulation of DNA replication"/>
    <property type="evidence" value="ECO:0007669"/>
    <property type="project" value="InterPro"/>
</dbReference>